<dbReference type="EMBL" id="KZ308432">
    <property type="protein sequence ID" value="KAG8229478.1"/>
    <property type="molecule type" value="Genomic_DNA"/>
</dbReference>
<protein>
    <submittedName>
        <fullName evidence="1">Uncharacterized protein</fullName>
    </submittedName>
</protein>
<organism evidence="1 2">
    <name type="scientific">Ladona fulva</name>
    <name type="common">Scarce chaser dragonfly</name>
    <name type="synonym">Libellula fulva</name>
    <dbReference type="NCBI Taxonomy" id="123851"/>
    <lineage>
        <taxon>Eukaryota</taxon>
        <taxon>Metazoa</taxon>
        <taxon>Ecdysozoa</taxon>
        <taxon>Arthropoda</taxon>
        <taxon>Hexapoda</taxon>
        <taxon>Insecta</taxon>
        <taxon>Pterygota</taxon>
        <taxon>Palaeoptera</taxon>
        <taxon>Odonata</taxon>
        <taxon>Epiprocta</taxon>
        <taxon>Anisoptera</taxon>
        <taxon>Libelluloidea</taxon>
        <taxon>Libellulidae</taxon>
        <taxon>Ladona</taxon>
    </lineage>
</organism>
<reference evidence="1" key="1">
    <citation type="submission" date="2013-04" db="EMBL/GenBank/DDBJ databases">
        <authorList>
            <person name="Qu J."/>
            <person name="Murali S.C."/>
            <person name="Bandaranaike D."/>
            <person name="Bellair M."/>
            <person name="Blankenburg K."/>
            <person name="Chao H."/>
            <person name="Dinh H."/>
            <person name="Doddapaneni H."/>
            <person name="Downs B."/>
            <person name="Dugan-Rocha S."/>
            <person name="Elkadiri S."/>
            <person name="Gnanaolivu R.D."/>
            <person name="Hernandez B."/>
            <person name="Javaid M."/>
            <person name="Jayaseelan J.C."/>
            <person name="Lee S."/>
            <person name="Li M."/>
            <person name="Ming W."/>
            <person name="Munidasa M."/>
            <person name="Muniz J."/>
            <person name="Nguyen L."/>
            <person name="Ongeri F."/>
            <person name="Osuji N."/>
            <person name="Pu L.-L."/>
            <person name="Puazo M."/>
            <person name="Qu C."/>
            <person name="Quiroz J."/>
            <person name="Raj R."/>
            <person name="Weissenberger G."/>
            <person name="Xin Y."/>
            <person name="Zou X."/>
            <person name="Han Y."/>
            <person name="Richards S."/>
            <person name="Worley K."/>
            <person name="Muzny D."/>
            <person name="Gibbs R."/>
        </authorList>
    </citation>
    <scope>NUCLEOTIDE SEQUENCE</scope>
    <source>
        <strain evidence="1">Sampled in the wild</strain>
    </source>
</reference>
<accession>A0A8K0K7V4</accession>
<comment type="caution">
    <text evidence="1">The sequence shown here is derived from an EMBL/GenBank/DDBJ whole genome shotgun (WGS) entry which is preliminary data.</text>
</comment>
<dbReference type="AlphaFoldDB" id="A0A8K0K7V4"/>
<gene>
    <name evidence="1" type="ORF">J437_LFUL010052</name>
</gene>
<evidence type="ECO:0000313" key="2">
    <source>
        <dbReference type="Proteomes" id="UP000792457"/>
    </source>
</evidence>
<reference evidence="1" key="2">
    <citation type="submission" date="2017-10" db="EMBL/GenBank/DDBJ databases">
        <title>Ladona fulva Genome sequencing and assembly.</title>
        <authorList>
            <person name="Murali S."/>
            <person name="Richards S."/>
            <person name="Bandaranaike D."/>
            <person name="Bellair M."/>
            <person name="Blankenburg K."/>
            <person name="Chao H."/>
            <person name="Dinh H."/>
            <person name="Doddapaneni H."/>
            <person name="Dugan-Rocha S."/>
            <person name="Elkadiri S."/>
            <person name="Gnanaolivu R."/>
            <person name="Hernandez B."/>
            <person name="Skinner E."/>
            <person name="Javaid M."/>
            <person name="Lee S."/>
            <person name="Li M."/>
            <person name="Ming W."/>
            <person name="Munidasa M."/>
            <person name="Muniz J."/>
            <person name="Nguyen L."/>
            <person name="Hughes D."/>
            <person name="Osuji N."/>
            <person name="Pu L.-L."/>
            <person name="Puazo M."/>
            <person name="Qu C."/>
            <person name="Quiroz J."/>
            <person name="Raj R."/>
            <person name="Weissenberger G."/>
            <person name="Xin Y."/>
            <person name="Zou X."/>
            <person name="Han Y."/>
            <person name="Worley K."/>
            <person name="Muzny D."/>
            <person name="Gibbs R."/>
        </authorList>
    </citation>
    <scope>NUCLEOTIDE SEQUENCE</scope>
    <source>
        <strain evidence="1">Sampled in the wild</strain>
    </source>
</reference>
<dbReference type="Proteomes" id="UP000792457">
    <property type="component" value="Unassembled WGS sequence"/>
</dbReference>
<proteinExistence type="predicted"/>
<name>A0A8K0K7V4_LADFU</name>
<sequence>MHDVLFQSRMRLRLLENAPIKMSLDVRLELGTLGHPRTVPRLAVGSGPWFVPVGYRRVRRQCHPHLGRGNVNVECSVTAAHIA</sequence>
<evidence type="ECO:0000313" key="1">
    <source>
        <dbReference type="EMBL" id="KAG8229478.1"/>
    </source>
</evidence>
<keyword evidence="2" id="KW-1185">Reference proteome</keyword>